<dbReference type="RefSeq" id="WP_335417965.1">
    <property type="nucleotide sequence ID" value="NZ_JBALHR010000001.1"/>
</dbReference>
<dbReference type="Proteomes" id="UP001431963">
    <property type="component" value="Unassembled WGS sequence"/>
</dbReference>
<sequence length="98" mass="10024">MNGFVMGSSVVAVALSPLLALFAAAPPPEGGVALVVAAPWGKAAAQVAQDAHIQEIGPERAPIGVLVKLGDEGSVTRLYENGAWFVVNGQRILELCSS</sequence>
<keyword evidence="1" id="KW-0732">Signal</keyword>
<evidence type="ECO:0000313" key="3">
    <source>
        <dbReference type="Proteomes" id="UP001431963"/>
    </source>
</evidence>
<protein>
    <submittedName>
        <fullName evidence="2">Uncharacterized protein</fullName>
    </submittedName>
</protein>
<organism evidence="2 3">
    <name type="scientific">Gemmobacter denitrificans</name>
    <dbReference type="NCBI Taxonomy" id="3123040"/>
    <lineage>
        <taxon>Bacteria</taxon>
        <taxon>Pseudomonadati</taxon>
        <taxon>Pseudomonadota</taxon>
        <taxon>Alphaproteobacteria</taxon>
        <taxon>Rhodobacterales</taxon>
        <taxon>Paracoccaceae</taxon>
        <taxon>Gemmobacter</taxon>
    </lineage>
</organism>
<evidence type="ECO:0000313" key="2">
    <source>
        <dbReference type="EMBL" id="MEH7826640.1"/>
    </source>
</evidence>
<accession>A0ABU8BPL2</accession>
<dbReference type="EMBL" id="JBALHR010000001">
    <property type="protein sequence ID" value="MEH7826640.1"/>
    <property type="molecule type" value="Genomic_DNA"/>
</dbReference>
<reference evidence="2" key="1">
    <citation type="submission" date="2024-02" db="EMBL/GenBank/DDBJ databases">
        <title>Genome sequences of strain Gemmobacter sp. JM10B15.</title>
        <authorList>
            <person name="Zhang M."/>
        </authorList>
    </citation>
    <scope>NUCLEOTIDE SEQUENCE</scope>
    <source>
        <strain evidence="2">JM10B15</strain>
    </source>
</reference>
<comment type="caution">
    <text evidence="2">The sequence shown here is derived from an EMBL/GenBank/DDBJ whole genome shotgun (WGS) entry which is preliminary data.</text>
</comment>
<gene>
    <name evidence="2" type="ORF">V6590_00605</name>
</gene>
<feature type="signal peptide" evidence="1">
    <location>
        <begin position="1"/>
        <end position="25"/>
    </location>
</feature>
<name>A0ABU8BPL2_9RHOB</name>
<keyword evidence="3" id="KW-1185">Reference proteome</keyword>
<evidence type="ECO:0000256" key="1">
    <source>
        <dbReference type="SAM" id="SignalP"/>
    </source>
</evidence>
<proteinExistence type="predicted"/>
<feature type="chain" id="PRO_5047024339" evidence="1">
    <location>
        <begin position="26"/>
        <end position="98"/>
    </location>
</feature>